<comment type="pathway">
    <text evidence="2">Amino-acid biosynthesis; L-threonine biosynthesis; L-threonine from L-aspartate: step 2/5.</text>
</comment>
<evidence type="ECO:0000256" key="9">
    <source>
        <dbReference type="ARBA" id="ARBA00023167"/>
    </source>
</evidence>
<dbReference type="CDD" id="cd02315">
    <property type="entry name" value="ScASADH_like_N"/>
    <property type="match status" value="1"/>
</dbReference>
<evidence type="ECO:0000256" key="7">
    <source>
        <dbReference type="ARBA" id="ARBA00022857"/>
    </source>
</evidence>
<dbReference type="PROSITE" id="PS01103">
    <property type="entry name" value="ASD"/>
    <property type="match status" value="1"/>
</dbReference>
<evidence type="ECO:0000256" key="11">
    <source>
        <dbReference type="ARBA" id="ARBA00049950"/>
    </source>
</evidence>
<evidence type="ECO:0000259" key="14">
    <source>
        <dbReference type="SMART" id="SM00859"/>
    </source>
</evidence>
<evidence type="ECO:0000256" key="6">
    <source>
        <dbReference type="ARBA" id="ARBA00022697"/>
    </source>
</evidence>
<evidence type="ECO:0000256" key="10">
    <source>
        <dbReference type="ARBA" id="ARBA00049864"/>
    </source>
</evidence>
<dbReference type="VEuPathDB" id="FungiDB:B1J91_E01155g"/>
<organism evidence="15 17">
    <name type="scientific">Candida glabrata</name>
    <name type="common">Yeast</name>
    <name type="synonym">Torulopsis glabrata</name>
    <dbReference type="NCBI Taxonomy" id="5478"/>
    <lineage>
        <taxon>Eukaryota</taxon>
        <taxon>Fungi</taxon>
        <taxon>Dikarya</taxon>
        <taxon>Ascomycota</taxon>
        <taxon>Saccharomycotina</taxon>
        <taxon>Saccharomycetes</taxon>
        <taxon>Saccharomycetales</taxon>
        <taxon>Saccharomycetaceae</taxon>
        <taxon>Nakaseomyces</taxon>
    </lineage>
</organism>
<dbReference type="UniPathway" id="UPA00051">
    <property type="reaction ID" value="UER00464"/>
</dbReference>
<keyword evidence="9" id="KW-0486">Methionine biosynthesis</keyword>
<name>A0A0W0CGR7_CANGB</name>
<dbReference type="PANTHER" id="PTHR46718:SF1">
    <property type="entry name" value="ASPARTATE-SEMIALDEHYDE DEHYDROGENASE"/>
    <property type="match status" value="1"/>
</dbReference>
<dbReference type="NCBIfam" id="NF006416">
    <property type="entry name" value="PRK08664.1"/>
    <property type="match status" value="1"/>
</dbReference>
<dbReference type="InterPro" id="IPR000534">
    <property type="entry name" value="Semialdehyde_DH_NAD-bd"/>
</dbReference>
<dbReference type="GO" id="GO:0009088">
    <property type="term" value="P:threonine biosynthetic process"/>
    <property type="evidence" value="ECO:0007669"/>
    <property type="project" value="UniProtKB-UniPathway"/>
</dbReference>
<dbReference type="VEuPathDB" id="FungiDB:GWK60_E00913"/>
<dbReference type="FunFam" id="3.30.360.10:FF:000016">
    <property type="entry name" value="Probable aspartate-semialdehyde dehydrogenase"/>
    <property type="match status" value="1"/>
</dbReference>
<evidence type="ECO:0000256" key="1">
    <source>
        <dbReference type="ARBA" id="ARBA00005021"/>
    </source>
</evidence>
<dbReference type="InterPro" id="IPR036291">
    <property type="entry name" value="NAD(P)-bd_dom_sf"/>
</dbReference>
<dbReference type="Pfam" id="PF01118">
    <property type="entry name" value="Semialdhyde_dh"/>
    <property type="match status" value="1"/>
</dbReference>
<feature type="active site" description="Acyl-thioester intermediate" evidence="13">
    <location>
        <position position="217"/>
    </location>
</feature>
<dbReference type="FunFam" id="3.40.50.720:FF:000200">
    <property type="entry name" value="Aspartate-semialdehyde dehydrogenase"/>
    <property type="match status" value="1"/>
</dbReference>
<evidence type="ECO:0000256" key="4">
    <source>
        <dbReference type="ARBA" id="ARBA00013120"/>
    </source>
</evidence>
<dbReference type="VEuPathDB" id="FungiDB:B1J91_E01133g"/>
<comment type="similarity">
    <text evidence="3">Belongs to the aspartate-semialdehyde dehydrogenase family.</text>
</comment>
<dbReference type="VEuPathDB" id="FungiDB:GVI51_E00913"/>
<comment type="function">
    <text evidence="11">Catalyzes the NADPH-dependent formation of L-aspartate 4-semialdehyde (L-ASA) by the reductive dephosphorylation of 4-phospho-L-aspartate. Mediates the second step in the biosynthesis of amino acids that derive from aspartate (the aspartate family of amino acids), including methioinine and threonine, the latter of which is a precursor to isoleucine.</text>
</comment>
<dbReference type="Pfam" id="PF02774">
    <property type="entry name" value="Semialdhyde_dhC"/>
    <property type="match status" value="1"/>
</dbReference>
<feature type="active site" description="Proton acceptor" evidence="13">
    <location>
        <position position="317"/>
    </location>
</feature>
<dbReference type="GO" id="GO:0050661">
    <property type="term" value="F:NADP binding"/>
    <property type="evidence" value="ECO:0007669"/>
    <property type="project" value="InterPro"/>
</dbReference>
<dbReference type="InterPro" id="IPR012280">
    <property type="entry name" value="Semialdhyde_DH_dimer_dom"/>
</dbReference>
<keyword evidence="6" id="KW-0791">Threonine biosynthesis</keyword>
<comment type="catalytic activity">
    <reaction evidence="10">
        <text>L-aspartate 4-semialdehyde + phosphate + NADP(+) = 4-phospho-L-aspartate + NADPH + H(+)</text>
        <dbReference type="Rhea" id="RHEA:24284"/>
        <dbReference type="ChEBI" id="CHEBI:15378"/>
        <dbReference type="ChEBI" id="CHEBI:43474"/>
        <dbReference type="ChEBI" id="CHEBI:57535"/>
        <dbReference type="ChEBI" id="CHEBI:57783"/>
        <dbReference type="ChEBI" id="CHEBI:58349"/>
        <dbReference type="ChEBI" id="CHEBI:537519"/>
        <dbReference type="EC" id="1.2.1.11"/>
    </reaction>
    <physiologicalReaction direction="right-to-left" evidence="10">
        <dbReference type="Rhea" id="RHEA:24286"/>
    </physiologicalReaction>
</comment>
<dbReference type="UniPathway" id="UPA00050">
    <property type="reaction ID" value="UER00463"/>
</dbReference>
<dbReference type="InterPro" id="IPR051823">
    <property type="entry name" value="ASADH-related"/>
</dbReference>
<dbReference type="GO" id="GO:0051287">
    <property type="term" value="F:NAD binding"/>
    <property type="evidence" value="ECO:0007669"/>
    <property type="project" value="InterPro"/>
</dbReference>
<dbReference type="UniPathway" id="UPA00034">
    <property type="reaction ID" value="UER00016"/>
</dbReference>
<proteinExistence type="inferred from homology"/>
<dbReference type="VEuPathDB" id="FungiDB:GWK60_E00935"/>
<sequence length="426" mass="46481">MLSGPVVVKQRGVPQHVSREEMLAFLDKFVQQKEDATGGSLALLKRIQRDFKGLPPQTEKTNIDEKLLDMKTAGVLGATGSVGQRFILLLADHPDFELKVLGASPRSAGKKYVDAVNWKQTDLLPESAKDIVVVECKAEEFKDCDVVFSGLDADYAGPIEKEFMEAGLAVISNAKNYRREEDVPLVVPIVNPEHLDIVAQKKKQNPKAGFIICISNCSTAGLVAPLKPLVEKYGPIDALTTTTLQAISGAGFSPGVPGIDILDNIIPYIGGEEDKMEWETKKILGKLSPDNSTVELISEDDLKVSAQCNRVAVSDGHTECISFRFKNRNVPSVEELKKTLSDYVCDAYKLGCHSAPKQTIHVLEQNDRPQPRLDRNRDNGYGVSVGRVRADPVLDFKMVVLSHNTIIGAAGSGILIAEILLAKNLI</sequence>
<dbReference type="InterPro" id="IPR000319">
    <property type="entry name" value="Asp-semialdehyde_DH_CS"/>
</dbReference>
<dbReference type="VEuPathDB" id="FungiDB:GVI51_E00935"/>
<evidence type="ECO:0000313" key="16">
    <source>
        <dbReference type="EMBL" id="KTB14241.1"/>
    </source>
</evidence>
<dbReference type="PANTHER" id="PTHR46718">
    <property type="entry name" value="ASPARTATE-SEMIALDEHYDE DEHYDROGENASE"/>
    <property type="match status" value="1"/>
</dbReference>
<keyword evidence="5" id="KW-0028">Amino-acid biosynthesis</keyword>
<dbReference type="CDD" id="cd18130">
    <property type="entry name" value="ASADH_C_arch_fung_like"/>
    <property type="match status" value="1"/>
</dbReference>
<evidence type="ECO:0000256" key="12">
    <source>
        <dbReference type="ARBA" id="ARBA00050041"/>
    </source>
</evidence>
<dbReference type="GO" id="GO:0009090">
    <property type="term" value="P:homoserine biosynthetic process"/>
    <property type="evidence" value="ECO:0007669"/>
    <property type="project" value="EnsemblFungi"/>
</dbReference>
<dbReference type="Gene3D" id="6.10.250.3390">
    <property type="match status" value="1"/>
</dbReference>
<dbReference type="GO" id="GO:0004073">
    <property type="term" value="F:aspartate-semialdehyde dehydrogenase activity"/>
    <property type="evidence" value="ECO:0007669"/>
    <property type="project" value="UniProtKB-EC"/>
</dbReference>
<evidence type="ECO:0000256" key="13">
    <source>
        <dbReference type="PIRSR" id="PIRSR000148-1"/>
    </source>
</evidence>
<dbReference type="InterPro" id="IPR005676">
    <property type="entry name" value="Asp_semi-ald_DH_pep-lack"/>
</dbReference>
<dbReference type="Gene3D" id="3.40.50.720">
    <property type="entry name" value="NAD(P)-binding Rossmann-like Domain"/>
    <property type="match status" value="1"/>
</dbReference>
<evidence type="ECO:0000256" key="8">
    <source>
        <dbReference type="ARBA" id="ARBA00023002"/>
    </source>
</evidence>
<dbReference type="GO" id="GO:0009089">
    <property type="term" value="P:lysine biosynthetic process via diaminopimelate"/>
    <property type="evidence" value="ECO:0007669"/>
    <property type="project" value="UniProtKB-UniPathway"/>
</dbReference>
<dbReference type="GO" id="GO:0046983">
    <property type="term" value="F:protein dimerization activity"/>
    <property type="evidence" value="ECO:0007669"/>
    <property type="project" value="InterPro"/>
</dbReference>
<evidence type="ECO:0000256" key="5">
    <source>
        <dbReference type="ARBA" id="ARBA00022605"/>
    </source>
</evidence>
<dbReference type="SUPFAM" id="SSF55347">
    <property type="entry name" value="Glyceraldehyde-3-phosphate dehydrogenase-like, C-terminal domain"/>
    <property type="match status" value="1"/>
</dbReference>
<dbReference type="EC" id="1.2.1.11" evidence="4"/>
<keyword evidence="8" id="KW-0560">Oxidoreductase</keyword>
<accession>A0A0W0CGR7</accession>
<reference evidence="15 17" key="1">
    <citation type="submission" date="2015-10" db="EMBL/GenBank/DDBJ databases">
        <title>Draft genomes sequences of Candida glabrata isolates 1A, 1B, 2A, 2B, 3A and 3B.</title>
        <authorList>
            <person name="Haavelsrud O.E."/>
            <person name="Gaustad P."/>
        </authorList>
    </citation>
    <scope>NUCLEOTIDE SEQUENCE [LARGE SCALE GENOMIC DNA]</scope>
    <source>
        <strain evidence="15">910700640</strain>
    </source>
</reference>
<dbReference type="EMBL" id="LLZZ01000001">
    <property type="protein sequence ID" value="KTB14241.1"/>
    <property type="molecule type" value="Genomic_DNA"/>
</dbReference>
<dbReference type="Proteomes" id="UP000054886">
    <property type="component" value="Unassembled WGS sequence"/>
</dbReference>
<evidence type="ECO:0000256" key="2">
    <source>
        <dbReference type="ARBA" id="ARBA00005097"/>
    </source>
</evidence>
<dbReference type="SUPFAM" id="SSF51735">
    <property type="entry name" value="NAD(P)-binding Rossmann-fold domains"/>
    <property type="match status" value="1"/>
</dbReference>
<dbReference type="VEuPathDB" id="FungiDB:CAGL0E01155g"/>
<protein>
    <recommendedName>
        <fullName evidence="12">Aspartate-semialdehyde dehydrogenase</fullName>
        <ecNumber evidence="4">1.2.1.11</ecNumber>
    </recommendedName>
</protein>
<dbReference type="VEuPathDB" id="FungiDB:CAGL0E01133g"/>
<dbReference type="PIRSF" id="PIRSF000148">
    <property type="entry name" value="ASA_dh"/>
    <property type="match status" value="1"/>
</dbReference>
<keyword evidence="7" id="KW-0521">NADP</keyword>
<dbReference type="GO" id="GO:0009086">
    <property type="term" value="P:methionine biosynthetic process"/>
    <property type="evidence" value="ECO:0007669"/>
    <property type="project" value="UniProtKB-KW"/>
</dbReference>
<dbReference type="EMBL" id="LLZZ01000151">
    <property type="protein sequence ID" value="KTA98802.1"/>
    <property type="molecule type" value="Genomic_DNA"/>
</dbReference>
<feature type="domain" description="Semialdehyde dehydrogenase NAD-binding" evidence="14">
    <location>
        <begin position="72"/>
        <end position="198"/>
    </location>
</feature>
<comment type="caution">
    <text evidence="15">The sequence shown here is derived from an EMBL/GenBank/DDBJ whole genome shotgun (WGS) entry which is preliminary data.</text>
</comment>
<dbReference type="AlphaFoldDB" id="A0A0W0CGR7"/>
<evidence type="ECO:0000313" key="17">
    <source>
        <dbReference type="Proteomes" id="UP000054886"/>
    </source>
</evidence>
<dbReference type="Gene3D" id="3.30.360.10">
    <property type="entry name" value="Dihydrodipicolinate Reductase, domain 2"/>
    <property type="match status" value="1"/>
</dbReference>
<gene>
    <name evidence="15" type="ORF">AO440_000923</name>
    <name evidence="16" type="ORF">AO440_004718</name>
</gene>
<dbReference type="NCBIfam" id="TIGR00978">
    <property type="entry name" value="asd_EA"/>
    <property type="match status" value="1"/>
</dbReference>
<evidence type="ECO:0000256" key="3">
    <source>
        <dbReference type="ARBA" id="ARBA00010584"/>
    </source>
</evidence>
<comment type="pathway">
    <text evidence="1">Amino-acid biosynthesis; L-methionine biosynthesis via de novo pathway; L-homoserine from L-aspartate: step 2/3.</text>
</comment>
<dbReference type="SMART" id="SM00859">
    <property type="entry name" value="Semialdhyde_dh"/>
    <property type="match status" value="1"/>
</dbReference>
<evidence type="ECO:0000313" key="15">
    <source>
        <dbReference type="EMBL" id="KTA98802.1"/>
    </source>
</evidence>